<accession>A0ABV3D3D9</accession>
<dbReference type="InterPro" id="IPR012223">
    <property type="entry name" value="TEII"/>
</dbReference>
<reference evidence="4 5" key="1">
    <citation type="submission" date="2024-06" db="EMBL/GenBank/DDBJ databases">
        <title>The Natural Products Discovery Center: Release of the First 8490 Sequenced Strains for Exploring Actinobacteria Biosynthetic Diversity.</title>
        <authorList>
            <person name="Kalkreuter E."/>
            <person name="Kautsar S.A."/>
            <person name="Yang D."/>
            <person name="Bader C.D."/>
            <person name="Teijaro C.N."/>
            <person name="Fluegel L."/>
            <person name="Davis C.M."/>
            <person name="Simpson J.R."/>
            <person name="Lauterbach L."/>
            <person name="Steele A.D."/>
            <person name="Gui C."/>
            <person name="Meng S."/>
            <person name="Li G."/>
            <person name="Viehrig K."/>
            <person name="Ye F."/>
            <person name="Su P."/>
            <person name="Kiefer A.F."/>
            <person name="Nichols A."/>
            <person name="Cepeda A.J."/>
            <person name="Yan W."/>
            <person name="Fan B."/>
            <person name="Jiang Y."/>
            <person name="Adhikari A."/>
            <person name="Zheng C.-J."/>
            <person name="Schuster L."/>
            <person name="Cowan T.M."/>
            <person name="Smanski M.J."/>
            <person name="Chevrette M.G."/>
            <person name="De Carvalho L.P.S."/>
            <person name="Shen B."/>
        </authorList>
    </citation>
    <scope>NUCLEOTIDE SEQUENCE [LARGE SCALE GENOMIC DNA]</scope>
    <source>
        <strain evidence="4 5">NPDC045705</strain>
    </source>
</reference>
<evidence type="ECO:0000313" key="4">
    <source>
        <dbReference type="EMBL" id="MEU7296974.1"/>
    </source>
</evidence>
<dbReference type="GO" id="GO:0016787">
    <property type="term" value="F:hydrolase activity"/>
    <property type="evidence" value="ECO:0007669"/>
    <property type="project" value="UniProtKB-KW"/>
</dbReference>
<dbReference type="RefSeq" id="WP_359213747.1">
    <property type="nucleotide sequence ID" value="NZ_JBEZAM010000053.1"/>
</dbReference>
<keyword evidence="2 4" id="KW-0378">Hydrolase</keyword>
<feature type="domain" description="Thioesterase TesA-like" evidence="3">
    <location>
        <begin position="25"/>
        <end position="247"/>
    </location>
</feature>
<gene>
    <name evidence="4" type="ORF">AB0A76_27855</name>
</gene>
<dbReference type="Proteomes" id="UP001551210">
    <property type="component" value="Unassembled WGS sequence"/>
</dbReference>
<evidence type="ECO:0000259" key="3">
    <source>
        <dbReference type="SMART" id="SM00824"/>
    </source>
</evidence>
<evidence type="ECO:0000313" key="5">
    <source>
        <dbReference type="Proteomes" id="UP001551210"/>
    </source>
</evidence>
<protein>
    <submittedName>
        <fullName evidence="4">Alpha/beta fold hydrolase</fullName>
    </submittedName>
</protein>
<dbReference type="EMBL" id="JBEZAM010000053">
    <property type="protein sequence ID" value="MEU7296974.1"/>
    <property type="molecule type" value="Genomic_DNA"/>
</dbReference>
<comment type="similarity">
    <text evidence="1">Belongs to the thioesterase family.</text>
</comment>
<dbReference type="Pfam" id="PF00975">
    <property type="entry name" value="Thioesterase"/>
    <property type="match status" value="1"/>
</dbReference>
<evidence type="ECO:0000256" key="2">
    <source>
        <dbReference type="ARBA" id="ARBA00022801"/>
    </source>
</evidence>
<dbReference type="SMART" id="SM00824">
    <property type="entry name" value="PKS_TE"/>
    <property type="match status" value="1"/>
</dbReference>
<dbReference type="SUPFAM" id="SSF53474">
    <property type="entry name" value="alpha/beta-Hydrolases"/>
    <property type="match status" value="1"/>
</dbReference>
<sequence length="250" mass="26681">MSVTFEDLWFPPDRPVASPVGTRLFCVPHGGADGSVFRPWQSVLGPAIEVVPVQLPGRGVRMAEPAETSVVRLAERLAGPVADRAAGLPYVLLGHSMGALVAYELGLALQDGPCPPTAVVVSGTVPPHVPRGTAAMHLLPDEEFRSRLGALGGIPPELLAEEEWLDLFLPLLRADFEAAETYRTDRTLSGGVRLVALGGADDPAAPPAEVERWRELGTDVTVRVFPGDHFFPFSSSDRVLGLVSALCRPR</sequence>
<dbReference type="InterPro" id="IPR001031">
    <property type="entry name" value="Thioesterase"/>
</dbReference>
<organism evidence="4 5">
    <name type="scientific">Streptomyces exfoliatus</name>
    <name type="common">Streptomyces hydrogenans</name>
    <dbReference type="NCBI Taxonomy" id="1905"/>
    <lineage>
        <taxon>Bacteria</taxon>
        <taxon>Bacillati</taxon>
        <taxon>Actinomycetota</taxon>
        <taxon>Actinomycetes</taxon>
        <taxon>Kitasatosporales</taxon>
        <taxon>Streptomycetaceae</taxon>
        <taxon>Streptomyces</taxon>
    </lineage>
</organism>
<evidence type="ECO:0000256" key="1">
    <source>
        <dbReference type="ARBA" id="ARBA00007169"/>
    </source>
</evidence>
<dbReference type="PANTHER" id="PTHR11487">
    <property type="entry name" value="THIOESTERASE"/>
    <property type="match status" value="1"/>
</dbReference>
<dbReference type="InterPro" id="IPR020802">
    <property type="entry name" value="TesA-like"/>
</dbReference>
<dbReference type="InterPro" id="IPR029058">
    <property type="entry name" value="AB_hydrolase_fold"/>
</dbReference>
<dbReference type="Gene3D" id="3.40.50.1820">
    <property type="entry name" value="alpha/beta hydrolase"/>
    <property type="match status" value="1"/>
</dbReference>
<dbReference type="PANTHER" id="PTHR11487:SF0">
    <property type="entry name" value="S-ACYL FATTY ACID SYNTHASE THIOESTERASE, MEDIUM CHAIN"/>
    <property type="match status" value="1"/>
</dbReference>
<comment type="caution">
    <text evidence="4">The sequence shown here is derived from an EMBL/GenBank/DDBJ whole genome shotgun (WGS) entry which is preliminary data.</text>
</comment>
<name>A0ABV3D3D9_STREX</name>
<keyword evidence="5" id="KW-1185">Reference proteome</keyword>
<proteinExistence type="inferred from homology"/>